<feature type="domain" description="PLD phosphodiesterase" evidence="7">
    <location>
        <begin position="295"/>
        <end position="325"/>
    </location>
</feature>
<dbReference type="SUPFAM" id="SSF56024">
    <property type="entry name" value="Phospholipase D/nuclease"/>
    <property type="match status" value="2"/>
</dbReference>
<comment type="similarity">
    <text evidence="2">Belongs to the phospholipase D family.</text>
</comment>
<evidence type="ECO:0000313" key="9">
    <source>
        <dbReference type="Proteomes" id="UP000663570"/>
    </source>
</evidence>
<keyword evidence="5" id="KW-0442">Lipid degradation</keyword>
<proteinExistence type="inferred from homology"/>
<dbReference type="InterPro" id="IPR051406">
    <property type="entry name" value="PLD_domain"/>
</dbReference>
<evidence type="ECO:0000259" key="7">
    <source>
        <dbReference type="PROSITE" id="PS50035"/>
    </source>
</evidence>
<evidence type="ECO:0000256" key="4">
    <source>
        <dbReference type="ARBA" id="ARBA00022801"/>
    </source>
</evidence>
<evidence type="ECO:0000256" key="6">
    <source>
        <dbReference type="ARBA" id="ARBA00023098"/>
    </source>
</evidence>
<name>A0ABX7MCF5_9RHOO</name>
<dbReference type="CDD" id="cd09172">
    <property type="entry name" value="PLDc_Nuc_like_unchar1_1"/>
    <property type="match status" value="1"/>
</dbReference>
<evidence type="ECO:0000256" key="2">
    <source>
        <dbReference type="ARBA" id="ARBA00008664"/>
    </source>
</evidence>
<keyword evidence="9" id="KW-1185">Reference proteome</keyword>
<dbReference type="InterPro" id="IPR025202">
    <property type="entry name" value="PLD-like_dom"/>
</dbReference>
<protein>
    <recommendedName>
        <fullName evidence="3">phospholipase D</fullName>
        <ecNumber evidence="3">3.1.4.4</ecNumber>
    </recommendedName>
</protein>
<dbReference type="PANTHER" id="PTHR43856">
    <property type="entry name" value="CARDIOLIPIN HYDROLASE"/>
    <property type="match status" value="1"/>
</dbReference>
<dbReference type="PROSITE" id="PS50035">
    <property type="entry name" value="PLD"/>
    <property type="match status" value="2"/>
</dbReference>
<dbReference type="PANTHER" id="PTHR43856:SF1">
    <property type="entry name" value="MITOCHONDRIAL CARDIOLIPIN HYDROLASE"/>
    <property type="match status" value="1"/>
</dbReference>
<keyword evidence="4" id="KW-0378">Hydrolase</keyword>
<sequence length="597" mass="65183">MAACPPAAIPTGGEILSGGEAVSYQVIGRNKDAAFTLKIHRGEGMALLAMNWRNGPPPADFVGFAVEYREPGRDRYFALHNRIGFPRPDGKVRASSLSSRLSPLQMFRWVHVPRNADLPGAFAYRVTPVFMNAQDELSYGIPQEAEIALRRETYPGQLNVAFTRGFVSSQAFVDRYCKGAEGLDTLIPPSSEGGLGFVPSHPKAAEALAWMGFEARSTVIELLDEALRDPTAKVCVVAYDICEPEIVRRLEALGPRLRIVIDDSASHAKAESAESQVAARLRLSAGAANVKRHHLGGLQHNKTIVVDGEQVKAAVCGSTNFSWRGLYVQSNNAILVRGAAAITPFQAAFEAYWASDKAADFAAMPPAGWQSLGLDGVDARVTFSPHATSAGCLDAIAADIAKARSCLFYSLAFLYQTPGPIQDAITQLTGRPDRFVYGISDRAVKGRLAGIDLQRPGGNIAPVHAAALSGKVPEPFKSEPTGLAGNWGTRMHHKFVVIDFDKPSARVYMGSYNFSVAADSANGENLLCIRDRRIATSYMIEALRIFDHYHFRVVEQRARAARRALQLTKPPRAPGEEAWWARYYSDPLKRRDRELFA</sequence>
<evidence type="ECO:0000256" key="5">
    <source>
        <dbReference type="ARBA" id="ARBA00022963"/>
    </source>
</evidence>
<dbReference type="RefSeq" id="WP_206254754.1">
    <property type="nucleotide sequence ID" value="NZ_CP071060.1"/>
</dbReference>
<feature type="domain" description="PLD phosphodiesterase" evidence="7">
    <location>
        <begin position="487"/>
        <end position="518"/>
    </location>
</feature>
<dbReference type="CDD" id="cd09173">
    <property type="entry name" value="PLDc_Nuc_like_unchar1_2"/>
    <property type="match status" value="1"/>
</dbReference>
<dbReference type="EC" id="3.1.4.4" evidence="3"/>
<evidence type="ECO:0000256" key="3">
    <source>
        <dbReference type="ARBA" id="ARBA00012027"/>
    </source>
</evidence>
<dbReference type="Proteomes" id="UP000663570">
    <property type="component" value="Chromosome"/>
</dbReference>
<dbReference type="Pfam" id="PF13091">
    <property type="entry name" value="PLDc_2"/>
    <property type="match status" value="2"/>
</dbReference>
<reference evidence="8 9" key="1">
    <citation type="submission" date="2021-02" db="EMBL/GenBank/DDBJ databases">
        <title>Niveibacterium changnyeongensis HC41.</title>
        <authorList>
            <person name="Kang M."/>
        </authorList>
    </citation>
    <scope>NUCLEOTIDE SEQUENCE [LARGE SCALE GENOMIC DNA]</scope>
    <source>
        <strain evidence="8 9">HC41</strain>
    </source>
</reference>
<evidence type="ECO:0000256" key="1">
    <source>
        <dbReference type="ARBA" id="ARBA00000798"/>
    </source>
</evidence>
<gene>
    <name evidence="8" type="ORF">JY500_00955</name>
</gene>
<dbReference type="InterPro" id="IPR001736">
    <property type="entry name" value="PLipase_D/transphosphatidylase"/>
</dbReference>
<dbReference type="SMART" id="SM00155">
    <property type="entry name" value="PLDc"/>
    <property type="match status" value="2"/>
</dbReference>
<accession>A0ABX7MCF5</accession>
<evidence type="ECO:0000313" key="8">
    <source>
        <dbReference type="EMBL" id="QSI77252.1"/>
    </source>
</evidence>
<comment type="catalytic activity">
    <reaction evidence="1">
        <text>a 1,2-diacyl-sn-glycero-3-phosphocholine + H2O = a 1,2-diacyl-sn-glycero-3-phosphate + choline + H(+)</text>
        <dbReference type="Rhea" id="RHEA:14445"/>
        <dbReference type="ChEBI" id="CHEBI:15354"/>
        <dbReference type="ChEBI" id="CHEBI:15377"/>
        <dbReference type="ChEBI" id="CHEBI:15378"/>
        <dbReference type="ChEBI" id="CHEBI:57643"/>
        <dbReference type="ChEBI" id="CHEBI:58608"/>
        <dbReference type="EC" id="3.1.4.4"/>
    </reaction>
</comment>
<organism evidence="8 9">
    <name type="scientific">Niveibacterium microcysteis</name>
    <dbReference type="NCBI Taxonomy" id="2811415"/>
    <lineage>
        <taxon>Bacteria</taxon>
        <taxon>Pseudomonadati</taxon>
        <taxon>Pseudomonadota</taxon>
        <taxon>Betaproteobacteria</taxon>
        <taxon>Rhodocyclales</taxon>
        <taxon>Rhodocyclaceae</taxon>
        <taxon>Niveibacterium</taxon>
    </lineage>
</organism>
<dbReference type="Gene3D" id="3.30.870.10">
    <property type="entry name" value="Endonuclease Chain A"/>
    <property type="match status" value="2"/>
</dbReference>
<keyword evidence="6" id="KW-0443">Lipid metabolism</keyword>
<dbReference type="EMBL" id="CP071060">
    <property type="protein sequence ID" value="QSI77252.1"/>
    <property type="molecule type" value="Genomic_DNA"/>
</dbReference>